<accession>A0A2P8C8X6</accession>
<reference evidence="3 4" key="1">
    <citation type="submission" date="2018-03" db="EMBL/GenBank/DDBJ databases">
        <title>Genomic Encyclopedia of Archaeal and Bacterial Type Strains, Phase II (KMG-II): from individual species to whole genera.</title>
        <authorList>
            <person name="Goeker M."/>
        </authorList>
    </citation>
    <scope>NUCLEOTIDE SEQUENCE [LARGE SCALE GENOMIC DNA]</scope>
    <source>
        <strain evidence="3 4">DSM 27267</strain>
    </source>
</reference>
<evidence type="ECO:0000313" key="3">
    <source>
        <dbReference type="EMBL" id="PSK81411.1"/>
    </source>
</evidence>
<keyword evidence="1" id="KW-0732">Signal</keyword>
<comment type="caution">
    <text evidence="3">The sequence shown here is derived from an EMBL/GenBank/DDBJ whole genome shotgun (WGS) entry which is preliminary data.</text>
</comment>
<proteinExistence type="predicted"/>
<feature type="chain" id="PRO_5015195941" description="Outer membrane protein with beta-barrel domain" evidence="1">
    <location>
        <begin position="20"/>
        <end position="273"/>
    </location>
</feature>
<dbReference type="EMBL" id="PYGC01000009">
    <property type="protein sequence ID" value="PSK81411.1"/>
    <property type="molecule type" value="Genomic_DNA"/>
</dbReference>
<name>A0A2P8C8X6_9BACT</name>
<protein>
    <recommendedName>
        <fullName evidence="6">Outer membrane protein with beta-barrel domain</fullName>
    </recommendedName>
</protein>
<reference evidence="2 5" key="2">
    <citation type="submission" date="2019-10" db="EMBL/GenBank/DDBJ databases">
        <title>Prolixibacter strains distinguished by the presence of nitrate reductase genes were adept at nitrate-dependent anaerobic corrosion of metallic iron and carbon steel.</title>
        <authorList>
            <person name="Iino T."/>
            <person name="Shono N."/>
            <person name="Ito K."/>
            <person name="Nakamura R."/>
            <person name="Sueoka K."/>
            <person name="Harayama S."/>
            <person name="Ohkuma M."/>
        </authorList>
    </citation>
    <scope>NUCLEOTIDE SEQUENCE [LARGE SCALE GENOMIC DNA]</scope>
    <source>
        <strain evidence="2 5">MIC1-1</strain>
    </source>
</reference>
<evidence type="ECO:0000313" key="5">
    <source>
        <dbReference type="Proteomes" id="UP000396862"/>
    </source>
</evidence>
<evidence type="ECO:0008006" key="6">
    <source>
        <dbReference type="Google" id="ProtNLM"/>
    </source>
</evidence>
<evidence type="ECO:0000313" key="2">
    <source>
        <dbReference type="EMBL" id="GET21118.1"/>
    </source>
</evidence>
<gene>
    <name evidence="3" type="ORF">CLV93_10914</name>
    <name evidence="2" type="ORF">JCM18694_13640</name>
</gene>
<evidence type="ECO:0000313" key="4">
    <source>
        <dbReference type="Proteomes" id="UP000240621"/>
    </source>
</evidence>
<dbReference type="Proteomes" id="UP000396862">
    <property type="component" value="Unassembled WGS sequence"/>
</dbReference>
<dbReference type="OrthoDB" id="1117860at2"/>
<evidence type="ECO:0000256" key="1">
    <source>
        <dbReference type="SAM" id="SignalP"/>
    </source>
</evidence>
<dbReference type="RefSeq" id="WP_106543096.1">
    <property type="nucleotide sequence ID" value="NZ_BLAU01000001.1"/>
</dbReference>
<organism evidence="3 4">
    <name type="scientific">Prolixibacter denitrificans</name>
    <dbReference type="NCBI Taxonomy" id="1541063"/>
    <lineage>
        <taxon>Bacteria</taxon>
        <taxon>Pseudomonadati</taxon>
        <taxon>Bacteroidota</taxon>
        <taxon>Bacteroidia</taxon>
        <taxon>Marinilabiliales</taxon>
        <taxon>Prolixibacteraceae</taxon>
        <taxon>Prolixibacter</taxon>
    </lineage>
</organism>
<dbReference type="AlphaFoldDB" id="A0A2P8C8X6"/>
<sequence length="273" mass="31100">MKRIGLLLIACFFISHLTAQNVKIVSEGITLDTLNGRVMKVRKGRVLRIADGENKFYLISKDGKSWLPGSSLVLKNKDGSQIELAEISRPEISSFQKGYFGTVQAGILLGNRDEEHEAPFSFSILQGYRLNSWFAPGFETGIDFFDDGVMPLHATASFFFSTEQFTPIITLKGGWSVPLAREKDVATYTPYYSDFYTPNSYYAPLKLKTRGGISLNPEFSIMRMMNNDMGWIFSCGYRFQRLTYQQGEEGDTNYYKKNRDINRLSLRIGLLFR</sequence>
<dbReference type="Proteomes" id="UP000240621">
    <property type="component" value="Unassembled WGS sequence"/>
</dbReference>
<feature type="signal peptide" evidence="1">
    <location>
        <begin position="1"/>
        <end position="19"/>
    </location>
</feature>
<keyword evidence="5" id="KW-1185">Reference proteome</keyword>
<dbReference type="EMBL" id="BLAU01000001">
    <property type="protein sequence ID" value="GET21118.1"/>
    <property type="molecule type" value="Genomic_DNA"/>
</dbReference>